<evidence type="ECO:0000313" key="6">
    <source>
        <dbReference type="Proteomes" id="UP001341281"/>
    </source>
</evidence>
<dbReference type="AlphaFoldDB" id="A0AAQ3TQ70"/>
<reference evidence="5 6" key="1">
    <citation type="submission" date="2024-02" db="EMBL/GenBank/DDBJ databases">
        <title>High-quality chromosome-scale genome assembly of Pensacola bahiagrass (Paspalum notatum Flugge var. saurae).</title>
        <authorList>
            <person name="Vega J.M."/>
            <person name="Podio M."/>
            <person name="Orjuela J."/>
            <person name="Siena L.A."/>
            <person name="Pessino S.C."/>
            <person name="Combes M.C."/>
            <person name="Mariac C."/>
            <person name="Albertini E."/>
            <person name="Pupilli F."/>
            <person name="Ortiz J.P.A."/>
            <person name="Leblanc O."/>
        </authorList>
    </citation>
    <scope>NUCLEOTIDE SEQUENCE [LARGE SCALE GENOMIC DNA]</scope>
    <source>
        <strain evidence="5">R1</strain>
        <tissue evidence="5">Leaf</tissue>
    </source>
</reference>
<comment type="subcellular location">
    <subcellularLocation>
        <location evidence="1">Nucleus</location>
    </subcellularLocation>
</comment>
<keyword evidence="6" id="KW-1185">Reference proteome</keyword>
<name>A0AAQ3TQ70_PASNO</name>
<dbReference type="InterPro" id="IPR021827">
    <property type="entry name" value="Nup186/Nup192/Nup205"/>
</dbReference>
<proteinExistence type="inferred from homology"/>
<organism evidence="5 6">
    <name type="scientific">Paspalum notatum var. saurae</name>
    <dbReference type="NCBI Taxonomy" id="547442"/>
    <lineage>
        <taxon>Eukaryota</taxon>
        <taxon>Viridiplantae</taxon>
        <taxon>Streptophyta</taxon>
        <taxon>Embryophyta</taxon>
        <taxon>Tracheophyta</taxon>
        <taxon>Spermatophyta</taxon>
        <taxon>Magnoliopsida</taxon>
        <taxon>Liliopsida</taxon>
        <taxon>Poales</taxon>
        <taxon>Poaceae</taxon>
        <taxon>PACMAD clade</taxon>
        <taxon>Panicoideae</taxon>
        <taxon>Andropogonodae</taxon>
        <taxon>Paspaleae</taxon>
        <taxon>Paspalinae</taxon>
        <taxon>Paspalum</taxon>
    </lineage>
</organism>
<evidence type="ECO:0000256" key="3">
    <source>
        <dbReference type="ARBA" id="ARBA00022448"/>
    </source>
</evidence>
<dbReference type="Proteomes" id="UP001341281">
    <property type="component" value="Chromosome 05"/>
</dbReference>
<sequence>MAPPPPKELLTVIEAALLGPAPPSPAQRMELLHAVRDAAPFLRALLSYPVRHLYAVHSLDCTRIRWCRLRTRFDALGFGVWAGAEGVRSKTSGEHGGAAPDMPPITLDDTDAADFDANREWVLYGRELLEIYRLAAGLWYTERRDLITSLYILLRELNREEPAGIGRSDSEHYVLDFRGALVERRAIVERERERRESHCLALSAPIKLMSPKEIKDVFSILKDCAAEANQNSSMELQMMRTGNSTTIEGFVGVVRLAWSVHLMLTQDRSNSREMPDIWSCLEIICRQSSFEFLCERVLKTAAYQLCWILDG</sequence>
<dbReference type="EMBL" id="CP144749">
    <property type="protein sequence ID" value="WVZ77431.1"/>
    <property type="molecule type" value="Genomic_DNA"/>
</dbReference>
<dbReference type="PANTHER" id="PTHR31344">
    <property type="entry name" value="NUCLEAR PORE COMPLEX PROTEIN NUP205"/>
    <property type="match status" value="1"/>
</dbReference>
<gene>
    <name evidence="5" type="ORF">U9M48_025296</name>
</gene>
<evidence type="ECO:0000313" key="5">
    <source>
        <dbReference type="EMBL" id="WVZ77431.1"/>
    </source>
</evidence>
<evidence type="ECO:0000256" key="4">
    <source>
        <dbReference type="ARBA" id="ARBA00023242"/>
    </source>
</evidence>
<evidence type="ECO:0000256" key="1">
    <source>
        <dbReference type="ARBA" id="ARBA00004123"/>
    </source>
</evidence>
<keyword evidence="4" id="KW-0539">Nucleus</keyword>
<evidence type="ECO:0000256" key="2">
    <source>
        <dbReference type="ARBA" id="ARBA00005892"/>
    </source>
</evidence>
<keyword evidence="3" id="KW-0813">Transport</keyword>
<dbReference type="GO" id="GO:0005643">
    <property type="term" value="C:nuclear pore"/>
    <property type="evidence" value="ECO:0007669"/>
    <property type="project" value="InterPro"/>
</dbReference>
<accession>A0AAQ3TQ70</accession>
<dbReference type="PANTHER" id="PTHR31344:SF0">
    <property type="entry name" value="NUCLEAR PORE COMPLEX PROTEIN NUP205"/>
    <property type="match status" value="1"/>
</dbReference>
<protein>
    <submittedName>
        <fullName evidence="5">Uncharacterized protein</fullName>
    </submittedName>
</protein>
<comment type="similarity">
    <text evidence="2">Belongs to the NUP186/NUP192/NUP205 family.</text>
</comment>